<feature type="compositionally biased region" description="Basic and acidic residues" evidence="1">
    <location>
        <begin position="127"/>
        <end position="153"/>
    </location>
</feature>
<feature type="transmembrane region" description="Helical" evidence="2">
    <location>
        <begin position="315"/>
        <end position="336"/>
    </location>
</feature>
<keyword evidence="2" id="KW-0812">Transmembrane</keyword>
<accession>A0A2P7YPH8</accession>
<keyword evidence="2" id="KW-0472">Membrane</keyword>
<organism evidence="3 4">
    <name type="scientific">Candidozyma pseudohaemuli</name>
    <dbReference type="NCBI Taxonomy" id="418784"/>
    <lineage>
        <taxon>Eukaryota</taxon>
        <taxon>Fungi</taxon>
        <taxon>Dikarya</taxon>
        <taxon>Ascomycota</taxon>
        <taxon>Saccharomycotina</taxon>
        <taxon>Pichiomycetes</taxon>
        <taxon>Metschnikowiaceae</taxon>
        <taxon>Candidozyma</taxon>
    </lineage>
</organism>
<dbReference type="GeneID" id="36566511"/>
<dbReference type="RefSeq" id="XP_024713385.1">
    <property type="nucleotide sequence ID" value="XM_024858475.1"/>
</dbReference>
<evidence type="ECO:0000313" key="3">
    <source>
        <dbReference type="EMBL" id="PSK37875.1"/>
    </source>
</evidence>
<keyword evidence="4" id="KW-1185">Reference proteome</keyword>
<feature type="region of interest" description="Disordered" evidence="1">
    <location>
        <begin position="81"/>
        <end position="102"/>
    </location>
</feature>
<feature type="region of interest" description="Disordered" evidence="1">
    <location>
        <begin position="18"/>
        <end position="46"/>
    </location>
</feature>
<sequence>MTPLRPFGAEETRVVSDLSRFEYGKPEPRKRSRNTTPTSLPSDSEVLEAPVTTDFYEHYATLLFSEEPIRQFAPYPPSIVEQLPYNTPHQLHNPQPPPLPKRQHSYLNNLQQFKMREQAPPPPPKDNYQDWTKEEFDKDELPPMKDSRDYMKQRDSQATVVADAAERKDPRAPEVNLLERVMNRPVLTFGPKDVDPFDPQGPRNFHFTASNVIDVFQIMFGIVIIALASTLGSQDQKISIGIYRYFIAVGVITLVVSLLFITKAINFDRRNGVFYCLLACVLTGVSLILSITSVATNNNCASDSICQMRKALSTFAILSFFLWLCMLVMFLTTLYISRMNLLEDVNFDYSKKGTANPQSRVPSQNALPQYYLNENGDMYPLDNHDTRGKKKIVVYA</sequence>
<evidence type="ECO:0000313" key="4">
    <source>
        <dbReference type="Proteomes" id="UP000241107"/>
    </source>
</evidence>
<dbReference type="OrthoDB" id="4019110at2759"/>
<evidence type="ECO:0000256" key="2">
    <source>
        <dbReference type="SAM" id="Phobius"/>
    </source>
</evidence>
<feature type="transmembrane region" description="Helical" evidence="2">
    <location>
        <begin position="273"/>
        <end position="295"/>
    </location>
</feature>
<dbReference type="VEuPathDB" id="FungiDB:C7M61_003122"/>
<dbReference type="AlphaFoldDB" id="A0A2P7YPH8"/>
<feature type="compositionally biased region" description="Basic and acidic residues" evidence="1">
    <location>
        <begin position="18"/>
        <end position="29"/>
    </location>
</feature>
<reference evidence="3 4" key="1">
    <citation type="submission" date="2018-03" db="EMBL/GenBank/DDBJ databases">
        <title>Candida pseudohaemulonii genome assembly and annotation.</title>
        <authorList>
            <person name="Munoz J.F."/>
            <person name="Gade L.G."/>
            <person name="Chow N.A."/>
            <person name="Litvintseva A.P."/>
            <person name="Loparev V.N."/>
            <person name="Cuomo C.A."/>
        </authorList>
    </citation>
    <scope>NUCLEOTIDE SEQUENCE [LARGE SCALE GENOMIC DNA]</scope>
    <source>
        <strain evidence="3 4">B12108</strain>
    </source>
</reference>
<protein>
    <recommendedName>
        <fullName evidence="5">MARVEL domain-containing protein</fullName>
    </recommendedName>
</protein>
<feature type="transmembrane region" description="Helical" evidence="2">
    <location>
        <begin position="212"/>
        <end position="230"/>
    </location>
</feature>
<proteinExistence type="predicted"/>
<dbReference type="EMBL" id="PYFQ01000007">
    <property type="protein sequence ID" value="PSK37875.1"/>
    <property type="molecule type" value="Genomic_DNA"/>
</dbReference>
<evidence type="ECO:0000256" key="1">
    <source>
        <dbReference type="SAM" id="MobiDB-lite"/>
    </source>
</evidence>
<evidence type="ECO:0008006" key="5">
    <source>
        <dbReference type="Google" id="ProtNLM"/>
    </source>
</evidence>
<name>A0A2P7YPH8_9ASCO</name>
<keyword evidence="2" id="KW-1133">Transmembrane helix</keyword>
<dbReference type="Proteomes" id="UP000241107">
    <property type="component" value="Unassembled WGS sequence"/>
</dbReference>
<feature type="region of interest" description="Disordered" evidence="1">
    <location>
        <begin position="114"/>
        <end position="153"/>
    </location>
</feature>
<comment type="caution">
    <text evidence="3">The sequence shown here is derived from an EMBL/GenBank/DDBJ whole genome shotgun (WGS) entry which is preliminary data.</text>
</comment>
<feature type="transmembrane region" description="Helical" evidence="2">
    <location>
        <begin position="242"/>
        <end position="261"/>
    </location>
</feature>
<gene>
    <name evidence="3" type="ORF">C7M61_003122</name>
</gene>